<sequence>FDVLSEQFKKRVETKYEYDPSLSKECNNLFKMFEENPILAGVWKIYKPFI</sequence>
<comment type="caution">
    <text evidence="1">The sequence shown here is derived from an EMBL/GenBank/DDBJ whole genome shotgun (WGS) entry which is preliminary data.</text>
</comment>
<evidence type="ECO:0000313" key="2">
    <source>
        <dbReference type="Proteomes" id="UP000291343"/>
    </source>
</evidence>
<gene>
    <name evidence="1" type="ORF">LSTR_LSTR016400</name>
</gene>
<reference evidence="1 2" key="1">
    <citation type="journal article" date="2017" name="Gigascience">
        <title>Genome sequence of the small brown planthopper, Laodelphax striatellus.</title>
        <authorList>
            <person name="Zhu J."/>
            <person name="Jiang F."/>
            <person name="Wang X."/>
            <person name="Yang P."/>
            <person name="Bao Y."/>
            <person name="Zhao W."/>
            <person name="Wang W."/>
            <person name="Lu H."/>
            <person name="Wang Q."/>
            <person name="Cui N."/>
            <person name="Li J."/>
            <person name="Chen X."/>
            <person name="Luo L."/>
            <person name="Yu J."/>
            <person name="Kang L."/>
            <person name="Cui F."/>
        </authorList>
    </citation>
    <scope>NUCLEOTIDE SEQUENCE [LARGE SCALE GENOMIC DNA]</scope>
    <source>
        <strain evidence="1">Lst14</strain>
    </source>
</reference>
<name>A0A482XKS3_LAOST</name>
<proteinExistence type="predicted"/>
<evidence type="ECO:0000313" key="1">
    <source>
        <dbReference type="EMBL" id="RZF46150.1"/>
    </source>
</evidence>
<dbReference type="Proteomes" id="UP000291343">
    <property type="component" value="Unassembled WGS sequence"/>
</dbReference>
<keyword evidence="2" id="KW-1185">Reference proteome</keyword>
<dbReference type="AlphaFoldDB" id="A0A482XKS3"/>
<protein>
    <submittedName>
        <fullName evidence="1">Uncharacterized protein</fullName>
    </submittedName>
</protein>
<dbReference type="InParanoid" id="A0A482XKS3"/>
<feature type="non-terminal residue" evidence="1">
    <location>
        <position position="50"/>
    </location>
</feature>
<organism evidence="1 2">
    <name type="scientific">Laodelphax striatellus</name>
    <name type="common">Small brown planthopper</name>
    <name type="synonym">Delphax striatella</name>
    <dbReference type="NCBI Taxonomy" id="195883"/>
    <lineage>
        <taxon>Eukaryota</taxon>
        <taxon>Metazoa</taxon>
        <taxon>Ecdysozoa</taxon>
        <taxon>Arthropoda</taxon>
        <taxon>Hexapoda</taxon>
        <taxon>Insecta</taxon>
        <taxon>Pterygota</taxon>
        <taxon>Neoptera</taxon>
        <taxon>Paraneoptera</taxon>
        <taxon>Hemiptera</taxon>
        <taxon>Auchenorrhyncha</taxon>
        <taxon>Fulgoroidea</taxon>
        <taxon>Delphacidae</taxon>
        <taxon>Criomorphinae</taxon>
        <taxon>Laodelphax</taxon>
    </lineage>
</organism>
<dbReference type="EMBL" id="QKKF02007129">
    <property type="protein sequence ID" value="RZF46150.1"/>
    <property type="molecule type" value="Genomic_DNA"/>
</dbReference>
<feature type="non-terminal residue" evidence="1">
    <location>
        <position position="1"/>
    </location>
</feature>
<accession>A0A482XKS3</accession>